<accession>A0A077ME03</accession>
<dbReference type="NCBIfam" id="TIGR03847">
    <property type="entry name" value="conserved hypothetical protein"/>
    <property type="match status" value="1"/>
</dbReference>
<comment type="caution">
    <text evidence="1">The sequence shown here is derived from an EMBL/GenBank/DDBJ whole genome shotgun (WGS) entry which is preliminary data.</text>
</comment>
<evidence type="ECO:0000313" key="2">
    <source>
        <dbReference type="Proteomes" id="UP000035720"/>
    </source>
</evidence>
<dbReference type="RefSeq" id="WP_048543593.1">
    <property type="nucleotide sequence ID" value="NZ_HF571038.1"/>
</dbReference>
<evidence type="ECO:0008006" key="3">
    <source>
        <dbReference type="Google" id="ProtNLM"/>
    </source>
</evidence>
<evidence type="ECO:0000313" key="1">
    <source>
        <dbReference type="EMBL" id="CCI53063.1"/>
    </source>
</evidence>
<dbReference type="EMBL" id="CAJC01000139">
    <property type="protein sequence ID" value="CCI53063.1"/>
    <property type="molecule type" value="Genomic_DNA"/>
</dbReference>
<gene>
    <name evidence="1" type="ORF">BN13_30015</name>
</gene>
<dbReference type="Pfam" id="PF11290">
    <property type="entry name" value="DUF3090"/>
    <property type="match status" value="1"/>
</dbReference>
<name>A0A077ME03_9MICO</name>
<proteinExistence type="predicted"/>
<dbReference type="Proteomes" id="UP000035720">
    <property type="component" value="Unassembled WGS sequence"/>
</dbReference>
<dbReference type="AlphaFoldDB" id="A0A077ME03"/>
<keyword evidence="2" id="KW-1185">Reference proteome</keyword>
<dbReference type="STRING" id="1193518.BN13_30015"/>
<protein>
    <recommendedName>
        <fullName evidence="3">DUF3090 domain-containing protein</fullName>
    </recommendedName>
</protein>
<dbReference type="OrthoDB" id="156387at2"/>
<dbReference type="InterPro" id="IPR021441">
    <property type="entry name" value="DUF3090"/>
</dbReference>
<sequence>MSVANYDPPDRFVAGTVGPPGQRAFFLQAAGPGARTTCSLEKFQVEALADRIRDLLEATANVPATPMPVDNNPLATPFDDEFRIRSMSLQWDSSRELVVIECHDRDPDGDEEEAEHARQAGLPATIQTLRVAVSATVAHEFARRCTALVSAGRPPCPFCGGPLDPEGHICPRANGYRR</sequence>
<reference evidence="1 2" key="1">
    <citation type="journal article" date="2013" name="ISME J.">
        <title>A metabolic model for members of the genus Tetrasphaera involved in enhanced biological phosphorus removal.</title>
        <authorList>
            <person name="Kristiansen R."/>
            <person name="Nguyen H.T.T."/>
            <person name="Saunders A.M."/>
            <person name="Nielsen J.L."/>
            <person name="Wimmer R."/>
            <person name="Le V.Q."/>
            <person name="McIlroy S.J."/>
            <person name="Petrovski S."/>
            <person name="Seviour R.J."/>
            <person name="Calteau A."/>
            <person name="Nielsen K.L."/>
            <person name="Nielsen P.H."/>
        </authorList>
    </citation>
    <scope>NUCLEOTIDE SEQUENCE [LARGE SCALE GENOMIC DNA]</scope>
    <source>
        <strain evidence="1 2">Ben 74</strain>
    </source>
</reference>
<organism evidence="1 2">
    <name type="scientific">Nostocoides jenkinsii Ben 74</name>
    <dbReference type="NCBI Taxonomy" id="1193518"/>
    <lineage>
        <taxon>Bacteria</taxon>
        <taxon>Bacillati</taxon>
        <taxon>Actinomycetota</taxon>
        <taxon>Actinomycetes</taxon>
        <taxon>Micrococcales</taxon>
        <taxon>Intrasporangiaceae</taxon>
        <taxon>Nostocoides</taxon>
    </lineage>
</organism>